<accession>A0AA38BYJ9</accession>
<dbReference type="AlphaFoldDB" id="A0AA38BYJ9"/>
<reference evidence="2 3" key="1">
    <citation type="journal article" date="2021" name="Nat. Plants">
        <title>The Taxus genome provides insights into paclitaxel biosynthesis.</title>
        <authorList>
            <person name="Xiong X."/>
            <person name="Gou J."/>
            <person name="Liao Q."/>
            <person name="Li Y."/>
            <person name="Zhou Q."/>
            <person name="Bi G."/>
            <person name="Li C."/>
            <person name="Du R."/>
            <person name="Wang X."/>
            <person name="Sun T."/>
            <person name="Guo L."/>
            <person name="Liang H."/>
            <person name="Lu P."/>
            <person name="Wu Y."/>
            <person name="Zhang Z."/>
            <person name="Ro D.K."/>
            <person name="Shang Y."/>
            <person name="Huang S."/>
            <person name="Yan J."/>
        </authorList>
    </citation>
    <scope>NUCLEOTIDE SEQUENCE [LARGE SCALE GENOMIC DNA]</scope>
    <source>
        <strain evidence="2">Ta-2019</strain>
    </source>
</reference>
<dbReference type="EMBL" id="JAHRHJ020003813">
    <property type="protein sequence ID" value="KAH9290871.1"/>
    <property type="molecule type" value="Genomic_DNA"/>
</dbReference>
<proteinExistence type="predicted"/>
<evidence type="ECO:0000313" key="2">
    <source>
        <dbReference type="EMBL" id="KAH9290871.1"/>
    </source>
</evidence>
<dbReference type="Proteomes" id="UP000824469">
    <property type="component" value="Unassembled WGS sequence"/>
</dbReference>
<name>A0AA38BYJ9_TAXCH</name>
<keyword evidence="1" id="KW-0732">Signal</keyword>
<feature type="signal peptide" evidence="1">
    <location>
        <begin position="1"/>
        <end position="17"/>
    </location>
</feature>
<gene>
    <name evidence="2" type="ORF">KI387_034988</name>
</gene>
<protein>
    <recommendedName>
        <fullName evidence="4">Replication factor A C-terminal domain-containing protein</fullName>
    </recommendedName>
</protein>
<feature type="chain" id="PRO_5041224004" description="Replication factor A C-terminal domain-containing protein" evidence="1">
    <location>
        <begin position="18"/>
        <end position="425"/>
    </location>
</feature>
<dbReference type="InterPro" id="IPR012340">
    <property type="entry name" value="NA-bd_OB-fold"/>
</dbReference>
<organism evidence="2 3">
    <name type="scientific">Taxus chinensis</name>
    <name type="common">Chinese yew</name>
    <name type="synonym">Taxus wallichiana var. chinensis</name>
    <dbReference type="NCBI Taxonomy" id="29808"/>
    <lineage>
        <taxon>Eukaryota</taxon>
        <taxon>Viridiplantae</taxon>
        <taxon>Streptophyta</taxon>
        <taxon>Embryophyta</taxon>
        <taxon>Tracheophyta</taxon>
        <taxon>Spermatophyta</taxon>
        <taxon>Pinopsida</taxon>
        <taxon>Pinidae</taxon>
        <taxon>Conifers II</taxon>
        <taxon>Cupressales</taxon>
        <taxon>Taxaceae</taxon>
        <taxon>Taxus</taxon>
    </lineage>
</organism>
<dbReference type="Gene3D" id="2.40.50.140">
    <property type="entry name" value="Nucleic acid-binding proteins"/>
    <property type="match status" value="1"/>
</dbReference>
<dbReference type="OMA" id="SHEAKIQ"/>
<evidence type="ECO:0008006" key="4">
    <source>
        <dbReference type="Google" id="ProtNLM"/>
    </source>
</evidence>
<sequence length="425" mass="47822">KKVTLLLQSFFCEATMADTTPAAQADVPLQPSAKRKRSERPTLISIDDINNYKLREIFEGDVMATYKTVLDKQRGKELLRVDLTDCKGELTITVNIIGPLITSHEAKIQMQKAIHVTNFTISPKSEYDHCDCDFILLVTETTTIESIDSICPHHMFIPNSNIHQLLSIAEHYATATIAAICTACQKIGNQYIIDITDGNSPNDKARVYVFQTLAPEFHIIEQKIRRKEPAIYLFKNLAKRGDNGEKTLRSTQSTFITPVKAKRSLQRLQLLLDTTVQVEGTLTVAKAYSSPFEPICKNCNLTIDRLPPMHAEIAYCSNCDQECSYAYCHRLLCTIKSADKTSLQCIAKNTVLTELIPSLTAITYAQYIEDKELVIEQLSCLTTHGIFTVDKNNMIRQMTPTPEESMYPSTAFKFRGILPKTHMVA</sequence>
<evidence type="ECO:0000256" key="1">
    <source>
        <dbReference type="SAM" id="SignalP"/>
    </source>
</evidence>
<evidence type="ECO:0000313" key="3">
    <source>
        <dbReference type="Proteomes" id="UP000824469"/>
    </source>
</evidence>
<feature type="non-terminal residue" evidence="2">
    <location>
        <position position="425"/>
    </location>
</feature>
<comment type="caution">
    <text evidence="2">The sequence shown here is derived from an EMBL/GenBank/DDBJ whole genome shotgun (WGS) entry which is preliminary data.</text>
</comment>
<keyword evidence="3" id="KW-1185">Reference proteome</keyword>